<dbReference type="EMBL" id="JXTC01000188">
    <property type="protein sequence ID" value="PON82858.1"/>
    <property type="molecule type" value="Genomic_DNA"/>
</dbReference>
<proteinExistence type="inferred from homology"/>
<keyword evidence="4" id="KW-1185">Reference proteome</keyword>
<feature type="compositionally biased region" description="Basic and acidic residues" evidence="2">
    <location>
        <begin position="223"/>
        <end position="234"/>
    </location>
</feature>
<dbReference type="OrthoDB" id="1901372at2759"/>
<evidence type="ECO:0000313" key="4">
    <source>
        <dbReference type="Proteomes" id="UP000237000"/>
    </source>
</evidence>
<organism evidence="3 4">
    <name type="scientific">Trema orientale</name>
    <name type="common">Charcoal tree</name>
    <name type="synonym">Celtis orientalis</name>
    <dbReference type="NCBI Taxonomy" id="63057"/>
    <lineage>
        <taxon>Eukaryota</taxon>
        <taxon>Viridiplantae</taxon>
        <taxon>Streptophyta</taxon>
        <taxon>Embryophyta</taxon>
        <taxon>Tracheophyta</taxon>
        <taxon>Spermatophyta</taxon>
        <taxon>Magnoliopsida</taxon>
        <taxon>eudicotyledons</taxon>
        <taxon>Gunneridae</taxon>
        <taxon>Pentapetalae</taxon>
        <taxon>rosids</taxon>
        <taxon>fabids</taxon>
        <taxon>Rosales</taxon>
        <taxon>Cannabaceae</taxon>
        <taxon>Trema</taxon>
    </lineage>
</organism>
<keyword evidence="3" id="KW-0648">Protein biosynthesis</keyword>
<evidence type="ECO:0000256" key="1">
    <source>
        <dbReference type="ARBA" id="ARBA00009737"/>
    </source>
</evidence>
<keyword evidence="3" id="KW-0251">Elongation factor</keyword>
<accession>A0A2P5EBC9</accession>
<dbReference type="Pfam" id="PF05755">
    <property type="entry name" value="REF"/>
    <property type="match status" value="1"/>
</dbReference>
<dbReference type="STRING" id="63057.A0A2P5EBC9"/>
<feature type="region of interest" description="Disordered" evidence="2">
    <location>
        <begin position="209"/>
        <end position="234"/>
    </location>
</feature>
<gene>
    <name evidence="3" type="ORF">TorRG33x02_214320</name>
</gene>
<reference evidence="4" key="1">
    <citation type="submission" date="2016-06" db="EMBL/GenBank/DDBJ databases">
        <title>Parallel loss of symbiosis genes in relatives of nitrogen-fixing non-legume Parasponia.</title>
        <authorList>
            <person name="Van Velzen R."/>
            <person name="Holmer R."/>
            <person name="Bu F."/>
            <person name="Rutten L."/>
            <person name="Van Zeijl A."/>
            <person name="Liu W."/>
            <person name="Santuari L."/>
            <person name="Cao Q."/>
            <person name="Sharma T."/>
            <person name="Shen D."/>
            <person name="Roswanjaya Y."/>
            <person name="Wardhani T."/>
            <person name="Kalhor M.S."/>
            <person name="Jansen J."/>
            <person name="Van den Hoogen J."/>
            <person name="Gungor B."/>
            <person name="Hartog M."/>
            <person name="Hontelez J."/>
            <person name="Verver J."/>
            <person name="Yang W.-C."/>
            <person name="Schijlen E."/>
            <person name="Repin R."/>
            <person name="Schilthuizen M."/>
            <person name="Schranz E."/>
            <person name="Heidstra R."/>
            <person name="Miyata K."/>
            <person name="Fedorova E."/>
            <person name="Kohlen W."/>
            <person name="Bisseling T."/>
            <person name="Smit S."/>
            <person name="Geurts R."/>
        </authorList>
    </citation>
    <scope>NUCLEOTIDE SEQUENCE [LARGE SCALE GENOMIC DNA]</scope>
    <source>
        <strain evidence="4">cv. RG33-2</strain>
    </source>
</reference>
<dbReference type="PANTHER" id="PTHR33732:SF2">
    <property type="entry name" value="REF_SRPP-LIKE PROTEIN"/>
    <property type="match status" value="1"/>
</dbReference>
<dbReference type="Proteomes" id="UP000237000">
    <property type="component" value="Unassembled WGS sequence"/>
</dbReference>
<dbReference type="AlphaFoldDB" id="A0A2P5EBC9"/>
<dbReference type="InterPro" id="IPR008802">
    <property type="entry name" value="REF"/>
</dbReference>
<dbReference type="FunCoup" id="A0A2P5EBC9">
    <property type="interactions" value="28"/>
</dbReference>
<sequence>MADDKSETEKKSGELKRLGFVRVAAIHALVCVSNLYEYAKQNSGPLRSTVGTVEGAVTTVVSPVYDKLKGVPDDLLSFLDKKVDEATYKFDKHAPPLAKQIVSRAHSLTQKTVEKTQKFVNEARTEGPRAAVNYAATEYKQFVVGQTVNLWVVVNRYPSIHQVAEKAAPAAAHWSEKYNHVVKDLTQKGYAIFGYLPLVPVDEIAKTFEQGEAGNKGDTPVAPEHKSDSDSDSD</sequence>
<protein>
    <submittedName>
        <fullName evidence="3">Rubber elongation factor</fullName>
    </submittedName>
</protein>
<dbReference type="PANTHER" id="PTHR33732">
    <property type="entry name" value="REF/SRPP-LIKE PROTEIN OS05G0151300/LOC_OS05G05940"/>
    <property type="match status" value="1"/>
</dbReference>
<evidence type="ECO:0000256" key="2">
    <source>
        <dbReference type="SAM" id="MobiDB-lite"/>
    </source>
</evidence>
<comment type="caution">
    <text evidence="3">The sequence shown here is derived from an EMBL/GenBank/DDBJ whole genome shotgun (WGS) entry which is preliminary data.</text>
</comment>
<evidence type="ECO:0000313" key="3">
    <source>
        <dbReference type="EMBL" id="PON82858.1"/>
    </source>
</evidence>
<dbReference type="GO" id="GO:0003746">
    <property type="term" value="F:translation elongation factor activity"/>
    <property type="evidence" value="ECO:0007669"/>
    <property type="project" value="UniProtKB-KW"/>
</dbReference>
<dbReference type="InParanoid" id="A0A2P5EBC9"/>
<comment type="similarity">
    <text evidence="1">Belongs to the REF/SRPP family.</text>
</comment>
<name>A0A2P5EBC9_TREOI</name>